<dbReference type="InterPro" id="IPR050515">
    <property type="entry name" value="Beta-lactam/transpept"/>
</dbReference>
<dbReference type="CDD" id="cd06575">
    <property type="entry name" value="PASTA_Pbp2x-like_2"/>
    <property type="match status" value="1"/>
</dbReference>
<dbReference type="Pfam" id="PF03717">
    <property type="entry name" value="PBP_dimer"/>
    <property type="match status" value="1"/>
</dbReference>
<gene>
    <name evidence="5" type="primary">spoVD3</name>
    <name evidence="5" type="ORF">HVS_10610</name>
</gene>
<name>A0A2K9E2N8_9FIRM</name>
<dbReference type="AlphaFoldDB" id="A0A2K9E2N8"/>
<evidence type="ECO:0000256" key="3">
    <source>
        <dbReference type="ARBA" id="ARBA00023136"/>
    </source>
</evidence>
<dbReference type="InterPro" id="IPR036138">
    <property type="entry name" value="PBP_dimer_sf"/>
</dbReference>
<dbReference type="SUPFAM" id="SSF56601">
    <property type="entry name" value="beta-lactamase/transpeptidase-like"/>
    <property type="match status" value="1"/>
</dbReference>
<dbReference type="EMBL" id="CP025197">
    <property type="protein sequence ID" value="AUG58017.1"/>
    <property type="molecule type" value="Genomic_DNA"/>
</dbReference>
<dbReference type="Gene3D" id="3.30.10.20">
    <property type="match status" value="2"/>
</dbReference>
<dbReference type="SMART" id="SM00740">
    <property type="entry name" value="PASTA"/>
    <property type="match status" value="2"/>
</dbReference>
<comment type="subcellular location">
    <subcellularLocation>
        <location evidence="1">Membrane</location>
    </subcellularLocation>
</comment>
<dbReference type="Proteomes" id="UP000233534">
    <property type="component" value="Chromosome"/>
</dbReference>
<comment type="similarity">
    <text evidence="2">Belongs to the transpeptidase family.</text>
</comment>
<dbReference type="InterPro" id="IPR005543">
    <property type="entry name" value="PASTA_dom"/>
</dbReference>
<feature type="domain" description="PASTA" evidence="4">
    <location>
        <begin position="659"/>
        <end position="718"/>
    </location>
</feature>
<reference evidence="5 6" key="1">
    <citation type="submission" date="2017-12" db="EMBL/GenBank/DDBJ databases">
        <title>Complete genome sequence of Herbivorax saccincola GGR1, a novel Cellulosome-producing hydrolytic bacterium in a thermophilic biogas plant, established by Illumina and Nanopore MinION sequencing.</title>
        <authorList>
            <person name="Pechtl A."/>
            <person name="Ruckert C."/>
            <person name="Koeck D.E."/>
            <person name="Maus I."/>
            <person name="Winkler A."/>
            <person name="Kalinowski J."/>
            <person name="Puhler A."/>
            <person name="Schwarz W.W."/>
            <person name="Zverlov V.V."/>
            <person name="Schluter A."/>
            <person name="Liebl W."/>
        </authorList>
    </citation>
    <scope>NUCLEOTIDE SEQUENCE [LARGE SCALE GENOMIC DNA]</scope>
    <source>
        <strain evidence="6">SR1</strain>
    </source>
</reference>
<dbReference type="RefSeq" id="WP_101302073.1">
    <property type="nucleotide sequence ID" value="NZ_CP025197.1"/>
</dbReference>
<dbReference type="Pfam" id="PF00905">
    <property type="entry name" value="Transpeptidase"/>
    <property type="match status" value="1"/>
</dbReference>
<evidence type="ECO:0000256" key="1">
    <source>
        <dbReference type="ARBA" id="ARBA00004370"/>
    </source>
</evidence>
<dbReference type="Gene3D" id="3.40.710.10">
    <property type="entry name" value="DD-peptidase/beta-lactamase superfamily"/>
    <property type="match status" value="1"/>
</dbReference>
<dbReference type="Pfam" id="PF03793">
    <property type="entry name" value="PASTA"/>
    <property type="match status" value="2"/>
</dbReference>
<accession>A0A2K9E2N8</accession>
<evidence type="ECO:0000313" key="6">
    <source>
        <dbReference type="Proteomes" id="UP000233534"/>
    </source>
</evidence>
<protein>
    <submittedName>
        <fullName evidence="5">Stage V sporulation protein D</fullName>
    </submittedName>
</protein>
<proteinExistence type="inferred from homology"/>
<keyword evidence="6" id="KW-1185">Reference proteome</keyword>
<dbReference type="PANTHER" id="PTHR30627">
    <property type="entry name" value="PEPTIDOGLYCAN D,D-TRANSPEPTIDASE"/>
    <property type="match status" value="1"/>
</dbReference>
<dbReference type="CDD" id="cd06576">
    <property type="entry name" value="PASTA_Pbp2x-like_1"/>
    <property type="match status" value="1"/>
</dbReference>
<sequence>MNGATLMMKKRLLFLMVAFSLFILGLLFRVGWIQMVRGEELQEMAFQQQNSNREITPKRGTIYDRNGNKLAVSSSAERIAVNPQDLPKDKKEREFIAENLALILEMDKEDVLEKMNKNNRYQEIKRHVSKEVGNKVRQFRSENNIKGIYIDEDSKRVYPHNNLASHILGFVGYDNQGLDGIERVMDKYLKGVPGKILSEVDARGRQTPFYEEKRIEPQDGLDVVLTIDKDIQYIATRELERAIDDNKVLKGGIVIVMDPRNGDILAMVSKPDYNPNNPRACPPGEDPETWDGTTSEDIEKLQETVWRNRGLVDTYEPGSTFKAITVAAGLEEGIISLDDITNDSPIEVQGHTIRCWRTPPHGEQTLREAVYNSCNPSFVRIGEKLGISTFYEYVRSFGFYDKTGVPLPYEGESNIHKNPTLINMATTTFGQRFTITPVHLVNAYCAIANGGNLMRPRLVKELRDSEGNIVEKFEPEVIRQVISKETSSAMRELLEGVVSEGTGRNAYVRGYRVAGKTGTSETLEEGVYIASFAAFAPADNPVISVLVALNHPTGHSYYGGQIAAPVAGRIIEDTLDYLNIERRYTEKDEQMMAEEVFVPDIRDKTLNEAKLILREYGLDYRIEGDNSSGDIVVKEQTPKPGAVISKQSTVIVYTYKPETKKMVKVPDLTNKTVEEATRTLRDMGLNIKINGIGSAISQSVEPGEEVQEGEIIAVDFIILDTH</sequence>
<dbReference type="GO" id="GO:0005886">
    <property type="term" value="C:plasma membrane"/>
    <property type="evidence" value="ECO:0007669"/>
    <property type="project" value="TreeGrafter"/>
</dbReference>
<dbReference type="SUPFAM" id="SSF54184">
    <property type="entry name" value="Penicillin-binding protein 2x (pbp-2x), c-terminal domain"/>
    <property type="match status" value="2"/>
</dbReference>
<evidence type="ECO:0000256" key="2">
    <source>
        <dbReference type="ARBA" id="ARBA00007171"/>
    </source>
</evidence>
<organism evidence="5 6">
    <name type="scientific">Acetivibrio saccincola</name>
    <dbReference type="NCBI Taxonomy" id="1677857"/>
    <lineage>
        <taxon>Bacteria</taxon>
        <taxon>Bacillati</taxon>
        <taxon>Bacillota</taxon>
        <taxon>Clostridia</taxon>
        <taxon>Eubacteriales</taxon>
        <taxon>Oscillospiraceae</taxon>
        <taxon>Acetivibrio</taxon>
    </lineage>
</organism>
<dbReference type="GO" id="GO:0008658">
    <property type="term" value="F:penicillin binding"/>
    <property type="evidence" value="ECO:0007669"/>
    <property type="project" value="InterPro"/>
</dbReference>
<evidence type="ECO:0000259" key="4">
    <source>
        <dbReference type="PROSITE" id="PS51178"/>
    </source>
</evidence>
<dbReference type="Gene3D" id="3.90.1310.10">
    <property type="entry name" value="Penicillin-binding protein 2a (Domain 2)"/>
    <property type="match status" value="1"/>
</dbReference>
<dbReference type="SUPFAM" id="SSF56519">
    <property type="entry name" value="Penicillin binding protein dimerisation domain"/>
    <property type="match status" value="1"/>
</dbReference>
<dbReference type="InterPro" id="IPR005311">
    <property type="entry name" value="PBP_dimer"/>
</dbReference>
<dbReference type="GO" id="GO:0071555">
    <property type="term" value="P:cell wall organization"/>
    <property type="evidence" value="ECO:0007669"/>
    <property type="project" value="TreeGrafter"/>
</dbReference>
<dbReference type="PANTHER" id="PTHR30627:SF1">
    <property type="entry name" value="PEPTIDOGLYCAN D,D-TRANSPEPTIDASE FTSI"/>
    <property type="match status" value="1"/>
</dbReference>
<evidence type="ECO:0000313" key="5">
    <source>
        <dbReference type="EMBL" id="AUG58017.1"/>
    </source>
</evidence>
<dbReference type="InterPro" id="IPR001460">
    <property type="entry name" value="PCN-bd_Tpept"/>
</dbReference>
<keyword evidence="3" id="KW-0472">Membrane</keyword>
<dbReference type="InterPro" id="IPR012338">
    <property type="entry name" value="Beta-lactam/transpept-like"/>
</dbReference>
<feature type="domain" description="PASTA" evidence="4">
    <location>
        <begin position="592"/>
        <end position="656"/>
    </location>
</feature>
<dbReference type="PROSITE" id="PS51178">
    <property type="entry name" value="PASTA"/>
    <property type="match status" value="2"/>
</dbReference>
<dbReference type="KEGG" id="hsc:HVS_10610"/>